<evidence type="ECO:0000256" key="6">
    <source>
        <dbReference type="SAM" id="Phobius"/>
    </source>
</evidence>
<dbReference type="Proteomes" id="UP000029452">
    <property type="component" value="Unassembled WGS sequence"/>
</dbReference>
<feature type="transmembrane region" description="Helical" evidence="6">
    <location>
        <begin position="320"/>
        <end position="345"/>
    </location>
</feature>
<evidence type="ECO:0000313" key="7">
    <source>
        <dbReference type="EMBL" id="KGA94089.1"/>
    </source>
</evidence>
<feature type="transmembrane region" description="Helical" evidence="6">
    <location>
        <begin position="119"/>
        <end position="143"/>
    </location>
</feature>
<comment type="subcellular location">
    <subcellularLocation>
        <location evidence="1">Membrane</location>
        <topology evidence="1">Multi-pass membrane protein</topology>
    </subcellularLocation>
</comment>
<evidence type="ECO:0000256" key="5">
    <source>
        <dbReference type="ARBA" id="ARBA00023136"/>
    </source>
</evidence>
<gene>
    <name evidence="7" type="ORF">LptCag_0715</name>
</gene>
<feature type="transmembrane region" description="Helical" evidence="6">
    <location>
        <begin position="229"/>
        <end position="251"/>
    </location>
</feature>
<keyword evidence="4 6" id="KW-1133">Transmembrane helix</keyword>
<feature type="transmembrane region" description="Helical" evidence="6">
    <location>
        <begin position="449"/>
        <end position="467"/>
    </location>
</feature>
<reference evidence="7 8" key="1">
    <citation type="submission" date="2014-06" db="EMBL/GenBank/DDBJ databases">
        <title>Draft genome sequence of iron oxidizing acidophile Leptospirillum ferriphilum DSM14647.</title>
        <authorList>
            <person name="Cardenas J.P."/>
            <person name="Lazcano M."/>
            <person name="Ossandon F.J."/>
            <person name="Corbett M."/>
            <person name="Holmes D.S."/>
            <person name="Watkin E."/>
        </authorList>
    </citation>
    <scope>NUCLEOTIDE SEQUENCE [LARGE SCALE GENOMIC DNA]</scope>
    <source>
        <strain evidence="7 8">DSM 14647</strain>
    </source>
</reference>
<keyword evidence="3 6" id="KW-0812">Transmembrane</keyword>
<dbReference type="GO" id="GO:0015171">
    <property type="term" value="F:amino acid transmembrane transporter activity"/>
    <property type="evidence" value="ECO:0007669"/>
    <property type="project" value="TreeGrafter"/>
</dbReference>
<sequence length="485" mass="51898">MHLLLSVGRMKFDQLRKSLVEPKHPDLYLNQSRNSDTRLKRSLGRLDLTLLGVGGVIGVGVFVLTGIAASKDAGPAVTLSFLLGGIIATLAAFIYAEFASHVPVTGSAYAYVSMAFGEFPAFLTGWALILTYAVGSVAVAIGWSGYLKSLFLGLDIPYLPEKLTRNPLDGGTVNLPAGLVLILILSLLMIGTRKSSSFNNLMVGVKIGIILLFLYLGGHHIRPVNWHPFFLHGGWGVLAGAMTIFFSYVGFDAVTTAAEEAHEPARDVPFGIIASLGISTLLYMAVSLVLTGMVPSSALNNPAPVAHALLDVGVGFGKTLVTVGALVGLTSVLLVLLFAQSRILVMMARDGLMPRIMYRVNPRFRTPVFTLAILMVFVSLPAMLFPIGALARLTSAGTLLSFILVALALLRFRKLHPPKPGAFRCPWVPWLPLFSIGLDLLLIGSVPKTTLLLLLGWLGVGILFYVLGKKGLFPAPSLGEDEPET</sequence>
<proteinExistence type="predicted"/>
<dbReference type="PIRSF" id="PIRSF006060">
    <property type="entry name" value="AA_transporter"/>
    <property type="match status" value="1"/>
</dbReference>
<feature type="transmembrane region" description="Helical" evidence="6">
    <location>
        <begin position="366"/>
        <end position="384"/>
    </location>
</feature>
<feature type="transmembrane region" description="Helical" evidence="6">
    <location>
        <begin position="173"/>
        <end position="191"/>
    </location>
</feature>
<keyword evidence="2" id="KW-0813">Transport</keyword>
<evidence type="ECO:0000256" key="4">
    <source>
        <dbReference type="ARBA" id="ARBA00022989"/>
    </source>
</evidence>
<dbReference type="Pfam" id="PF13520">
    <property type="entry name" value="AA_permease_2"/>
    <property type="match status" value="1"/>
</dbReference>
<dbReference type="PANTHER" id="PTHR43243:SF4">
    <property type="entry name" value="CATIONIC AMINO ACID TRANSPORTER 4"/>
    <property type="match status" value="1"/>
</dbReference>
<dbReference type="OMA" id="WILGWDL"/>
<dbReference type="AlphaFoldDB" id="A0A094X6C4"/>
<feature type="transmembrane region" description="Helical" evidence="6">
    <location>
        <begin position="272"/>
        <end position="294"/>
    </location>
</feature>
<dbReference type="GO" id="GO:0016020">
    <property type="term" value="C:membrane"/>
    <property type="evidence" value="ECO:0007669"/>
    <property type="project" value="UniProtKB-SubCell"/>
</dbReference>
<feature type="transmembrane region" description="Helical" evidence="6">
    <location>
        <begin position="422"/>
        <end position="443"/>
    </location>
</feature>
<organism evidence="7 8">
    <name type="scientific">Leptospirillum ferriphilum</name>
    <dbReference type="NCBI Taxonomy" id="178606"/>
    <lineage>
        <taxon>Bacteria</taxon>
        <taxon>Pseudomonadati</taxon>
        <taxon>Nitrospirota</taxon>
        <taxon>Nitrospiria</taxon>
        <taxon>Nitrospirales</taxon>
        <taxon>Nitrospiraceae</taxon>
        <taxon>Leptospirillum</taxon>
    </lineage>
</organism>
<feature type="transmembrane region" description="Helical" evidence="6">
    <location>
        <begin position="76"/>
        <end position="98"/>
    </location>
</feature>
<comment type="caution">
    <text evidence="7">The sequence shown here is derived from an EMBL/GenBank/DDBJ whole genome shotgun (WGS) entry which is preliminary data.</text>
</comment>
<feature type="transmembrane region" description="Helical" evidence="6">
    <location>
        <begin position="390"/>
        <end position="410"/>
    </location>
</feature>
<dbReference type="InterPro" id="IPR002293">
    <property type="entry name" value="AA/rel_permease1"/>
</dbReference>
<feature type="transmembrane region" description="Helical" evidence="6">
    <location>
        <begin position="48"/>
        <end position="70"/>
    </location>
</feature>
<keyword evidence="5 6" id="KW-0472">Membrane</keyword>
<dbReference type="EMBL" id="JPGK01000004">
    <property type="protein sequence ID" value="KGA94089.1"/>
    <property type="molecule type" value="Genomic_DNA"/>
</dbReference>
<dbReference type="PANTHER" id="PTHR43243">
    <property type="entry name" value="INNER MEMBRANE TRANSPORTER YGJI-RELATED"/>
    <property type="match status" value="1"/>
</dbReference>
<feature type="transmembrane region" description="Helical" evidence="6">
    <location>
        <begin position="198"/>
        <end position="217"/>
    </location>
</feature>
<dbReference type="PATRIC" id="fig|178606.4.peg.1248"/>
<evidence type="ECO:0000313" key="8">
    <source>
        <dbReference type="Proteomes" id="UP000029452"/>
    </source>
</evidence>
<evidence type="ECO:0000256" key="3">
    <source>
        <dbReference type="ARBA" id="ARBA00022692"/>
    </source>
</evidence>
<dbReference type="Gene3D" id="1.20.1740.10">
    <property type="entry name" value="Amino acid/polyamine transporter I"/>
    <property type="match status" value="1"/>
</dbReference>
<protein>
    <submittedName>
        <fullName evidence="7">Amino acid permease</fullName>
    </submittedName>
</protein>
<name>A0A094X6C4_9BACT</name>
<evidence type="ECO:0000256" key="1">
    <source>
        <dbReference type="ARBA" id="ARBA00004141"/>
    </source>
</evidence>
<accession>A0A094X6C4</accession>
<evidence type="ECO:0000256" key="2">
    <source>
        <dbReference type="ARBA" id="ARBA00022448"/>
    </source>
</evidence>